<sequence length="280" mass="30137">MTRILAVALLLTTACAQAGGGLLSAPTTVVPCSAPWNQAVEESVPTGDGQGHGPDIGSEEWKSAIEFRLGVRGNPDVPDRTGDAWCGYIDRLVRERAPAGATAPEGPSYDCDTVTPGSIEALVCGDRELSALDRKLADVYAAASARAVNEHPPRLGAEQRGWIKGRNDCWKSDTVRECVRDEYLRRTAELQATYRLVPGIGPVRFVCDGNPANEVVATFFQTEPATLIAERGDEVSLMFVQPSGSGAKYQGRNETFWEHQGEASITWGYGAPEMRCVKAP</sequence>
<reference evidence="8 9" key="2">
    <citation type="journal article" date="2012" name="BMC Genomics">
        <title>Comparative genomic analysis of Geobacter sulfurreducens KN400, a strain with enhanced capacity for extracellular electron transfer and electricity production.</title>
        <authorList>
            <person name="Butler J.E."/>
            <person name="Young N.D."/>
            <person name="Aklujkar M."/>
            <person name="Lovley D.R."/>
        </authorList>
    </citation>
    <scope>NUCLEOTIDE SEQUENCE [LARGE SCALE GENOMIC DNA]</scope>
    <source>
        <strain evidence="9">ATCC 51573 / DSM 12127 / PCA</strain>
    </source>
</reference>
<dbReference type="STRING" id="243231.GSU0757"/>
<dbReference type="PATRIC" id="fig|243231.5.peg.753"/>
<evidence type="ECO:0000259" key="6">
    <source>
        <dbReference type="Pfam" id="PF07007"/>
    </source>
</evidence>
<dbReference type="Pfam" id="PF09864">
    <property type="entry name" value="MliC"/>
    <property type="match status" value="1"/>
</dbReference>
<evidence type="ECO:0000256" key="3">
    <source>
        <dbReference type="ARBA" id="ARBA00023139"/>
    </source>
</evidence>
<keyword evidence="1 5" id="KW-0732">Signal</keyword>
<dbReference type="InterPro" id="IPR009739">
    <property type="entry name" value="LprI-like_N"/>
</dbReference>
<evidence type="ECO:0000256" key="1">
    <source>
        <dbReference type="ARBA" id="ARBA00022729"/>
    </source>
</evidence>
<protein>
    <submittedName>
        <fullName evidence="8">Lipoprotein, putative</fullName>
    </submittedName>
</protein>
<feature type="chain" id="PRO_5004285032" evidence="5">
    <location>
        <begin position="19"/>
        <end position="280"/>
    </location>
</feature>
<dbReference type="HOGENOM" id="CLU_066605_0_0_7"/>
<evidence type="ECO:0000313" key="9">
    <source>
        <dbReference type="Proteomes" id="UP000000577"/>
    </source>
</evidence>
<keyword evidence="9" id="KW-1185">Reference proteome</keyword>
<organism evidence="8 9">
    <name type="scientific">Geobacter sulfurreducens (strain ATCC 51573 / DSM 12127 / PCA)</name>
    <dbReference type="NCBI Taxonomy" id="243231"/>
    <lineage>
        <taxon>Bacteria</taxon>
        <taxon>Pseudomonadati</taxon>
        <taxon>Thermodesulfobacteriota</taxon>
        <taxon>Desulfuromonadia</taxon>
        <taxon>Geobacterales</taxon>
        <taxon>Geobacteraceae</taxon>
        <taxon>Geobacter</taxon>
    </lineage>
</organism>
<proteinExistence type="predicted"/>
<evidence type="ECO:0000256" key="2">
    <source>
        <dbReference type="ARBA" id="ARBA00023136"/>
    </source>
</evidence>
<dbReference type="Proteomes" id="UP000000577">
    <property type="component" value="Chromosome"/>
</dbReference>
<dbReference type="SUPFAM" id="SSF141488">
    <property type="entry name" value="YdhA-like"/>
    <property type="match status" value="1"/>
</dbReference>
<keyword evidence="4 8" id="KW-0449">Lipoprotein</keyword>
<evidence type="ECO:0000259" key="7">
    <source>
        <dbReference type="Pfam" id="PF09864"/>
    </source>
</evidence>
<dbReference type="EnsemblBacteria" id="AAR34087">
    <property type="protein sequence ID" value="AAR34087"/>
    <property type="gene ID" value="GSU0757"/>
</dbReference>
<dbReference type="eggNOG" id="COG4461">
    <property type="taxonomic scope" value="Bacteria"/>
</dbReference>
<gene>
    <name evidence="8" type="ordered locus">GSU0757</name>
</gene>
<dbReference type="EMBL" id="AE017180">
    <property type="protein sequence ID" value="AAR34087.1"/>
    <property type="molecule type" value="Genomic_DNA"/>
</dbReference>
<dbReference type="InterPro" id="IPR018660">
    <property type="entry name" value="MliC"/>
</dbReference>
<dbReference type="PANTHER" id="PTHR37549">
    <property type="entry name" value="LIPOPROTEIN LPRI"/>
    <property type="match status" value="1"/>
</dbReference>
<dbReference type="InterPro" id="IPR052755">
    <property type="entry name" value="Lysozyme_Inhibitor_LprI"/>
</dbReference>
<feature type="signal peptide" evidence="5">
    <location>
        <begin position="1"/>
        <end position="18"/>
    </location>
</feature>
<dbReference type="OrthoDB" id="427567at2"/>
<keyword evidence="3" id="KW-0564">Palmitate</keyword>
<dbReference type="InParanoid" id="Q74F52"/>
<feature type="domain" description="Lysozyme inhibitor LprI-like N-terminal" evidence="6">
    <location>
        <begin position="119"/>
        <end position="190"/>
    </location>
</feature>
<dbReference type="PROSITE" id="PS51257">
    <property type="entry name" value="PROKAR_LIPOPROTEIN"/>
    <property type="match status" value="1"/>
</dbReference>
<dbReference type="DNASU" id="2685289"/>
<evidence type="ECO:0000313" key="8">
    <source>
        <dbReference type="EMBL" id="AAR34087.1"/>
    </source>
</evidence>
<feature type="domain" description="C-type lysozyme inhibitor" evidence="7">
    <location>
        <begin position="205"/>
        <end position="273"/>
    </location>
</feature>
<dbReference type="InterPro" id="IPR036328">
    <property type="entry name" value="MliC_sf"/>
</dbReference>
<dbReference type="RefSeq" id="WP_010941416.1">
    <property type="nucleotide sequence ID" value="NC_002939.5"/>
</dbReference>
<dbReference type="Gene3D" id="2.40.128.200">
    <property type="match status" value="1"/>
</dbReference>
<evidence type="ECO:0000256" key="4">
    <source>
        <dbReference type="ARBA" id="ARBA00023288"/>
    </source>
</evidence>
<dbReference type="PANTHER" id="PTHR37549:SF1">
    <property type="entry name" value="LIPOPROTEIN LPRI"/>
    <property type="match status" value="1"/>
</dbReference>
<dbReference type="KEGG" id="gsu:GSU0757"/>
<accession>Q74F52</accession>
<dbReference type="Pfam" id="PF07007">
    <property type="entry name" value="LprI"/>
    <property type="match status" value="1"/>
</dbReference>
<reference evidence="8 9" key="1">
    <citation type="journal article" date="2003" name="Science">
        <title>Genome of Geobacter sulfurreducens: metal reduction in subsurface environments.</title>
        <authorList>
            <person name="Methe B.A."/>
            <person name="Nelson K.E."/>
            <person name="Eisen J.A."/>
            <person name="Paulsen I.T."/>
            <person name="Nelson W."/>
            <person name="Heidelberg J.F."/>
            <person name="Wu D."/>
            <person name="Wu M."/>
            <person name="Ward N."/>
            <person name="Beanan M.J."/>
            <person name="Dodson R.J."/>
            <person name="Madupu R."/>
            <person name="Brinkac L.M."/>
            <person name="Daugherty S.C."/>
            <person name="DeBoy R.T."/>
            <person name="Durkin A.S."/>
            <person name="Gwinn M."/>
            <person name="Kolonay J.F."/>
            <person name="Sullivan S.A."/>
            <person name="Haft D.H."/>
            <person name="Selengut J."/>
            <person name="Davidsen T.M."/>
            <person name="Zafar N."/>
            <person name="White O."/>
            <person name="Tran B."/>
            <person name="Romero C."/>
            <person name="Forberger H.A."/>
            <person name="Weidman J."/>
            <person name="Khouri H."/>
            <person name="Feldblyum T.V."/>
            <person name="Utterback T.R."/>
            <person name="Van Aken S.E."/>
            <person name="Lovley D.R."/>
            <person name="Fraser C.M."/>
        </authorList>
    </citation>
    <scope>NUCLEOTIDE SEQUENCE [LARGE SCALE GENOMIC DNA]</scope>
    <source>
        <strain evidence="9">ATCC 51573 / DSM 12127 / PCA</strain>
    </source>
</reference>
<name>Q74F52_GEOSL</name>
<dbReference type="AlphaFoldDB" id="Q74F52"/>
<evidence type="ECO:0000256" key="5">
    <source>
        <dbReference type="SAM" id="SignalP"/>
    </source>
</evidence>
<keyword evidence="2" id="KW-0472">Membrane</keyword>